<dbReference type="PANTHER" id="PTHR33353:SF18">
    <property type="entry name" value="ENDOGLUCANASE II"/>
    <property type="match status" value="1"/>
</dbReference>
<comment type="subcellular location">
    <subcellularLocation>
        <location evidence="2 15">Secreted</location>
    </subcellularLocation>
</comment>
<keyword evidence="6 15" id="KW-0136">Cellulose degradation</keyword>
<keyword evidence="4" id="KW-0479">Metal-binding</keyword>
<dbReference type="GO" id="GO:0004497">
    <property type="term" value="F:monooxygenase activity"/>
    <property type="evidence" value="ECO:0007669"/>
    <property type="project" value="UniProtKB-KW"/>
</dbReference>
<keyword evidence="9" id="KW-0503">Monooxygenase</keyword>
<dbReference type="EMBL" id="CP042186">
    <property type="protein sequence ID" value="QDS68914.1"/>
    <property type="molecule type" value="Genomic_DNA"/>
</dbReference>
<comment type="catalytic activity">
    <reaction evidence="14 15">
        <text>[(1-&gt;4)-beta-D-glucosyl]n+m + reduced acceptor + O2 = 4-dehydro-beta-D-glucosyl-[(1-&gt;4)-beta-D-glucosyl]n-1 + [(1-&gt;4)-beta-D-glucosyl]m + acceptor + H2O.</text>
        <dbReference type="EC" id="1.14.99.56"/>
    </reaction>
</comment>
<evidence type="ECO:0000256" key="5">
    <source>
        <dbReference type="ARBA" id="ARBA00022729"/>
    </source>
</evidence>
<feature type="signal peptide" evidence="16">
    <location>
        <begin position="1"/>
        <end position="16"/>
    </location>
</feature>
<keyword evidence="8" id="KW-0186">Copper</keyword>
<gene>
    <name evidence="18" type="ORF">FKW77_008123</name>
</gene>
<dbReference type="CDD" id="cd21175">
    <property type="entry name" value="LPMO_AA9"/>
    <property type="match status" value="1"/>
</dbReference>
<evidence type="ECO:0000256" key="13">
    <source>
        <dbReference type="ARBA" id="ARBA00044502"/>
    </source>
</evidence>
<dbReference type="OrthoDB" id="5558646at2759"/>
<evidence type="ECO:0000256" key="2">
    <source>
        <dbReference type="ARBA" id="ARBA00004613"/>
    </source>
</evidence>
<evidence type="ECO:0000259" key="17">
    <source>
        <dbReference type="Pfam" id="PF03443"/>
    </source>
</evidence>
<comment type="function">
    <text evidence="15">Lytic polysaccharide monooxygenase (LMPO) that depolymerizes crystalline and amorphous polysaccharides via the oxidation of scissile alpha- or beta-(1-4)-glycosidic bonds, yielding C1 and/or C4 oxidation products. Catalysis by LPMOs requires the reduction of the active-site copper from Cu(II) to Cu(I) by a reducing agent and H(2)O(2) or O(2) as a cosubstrate.</text>
</comment>
<keyword evidence="12 15" id="KW-0624">Polysaccharide degradation</keyword>
<dbReference type="Pfam" id="PF03443">
    <property type="entry name" value="AA9"/>
    <property type="match status" value="1"/>
</dbReference>
<accession>A0A517KZU1</accession>
<evidence type="ECO:0000256" key="16">
    <source>
        <dbReference type="SAM" id="SignalP"/>
    </source>
</evidence>
<evidence type="ECO:0000256" key="9">
    <source>
        <dbReference type="ARBA" id="ARBA00023033"/>
    </source>
</evidence>
<evidence type="ECO:0000313" key="18">
    <source>
        <dbReference type="EMBL" id="QDS68914.1"/>
    </source>
</evidence>
<evidence type="ECO:0000313" key="19">
    <source>
        <dbReference type="Proteomes" id="UP000316270"/>
    </source>
</evidence>
<comment type="similarity">
    <text evidence="13">Belongs to the polysaccharide monooxygenase AA9 family.</text>
</comment>
<dbReference type="Proteomes" id="UP000316270">
    <property type="component" value="Chromosome 2"/>
</dbReference>
<dbReference type="Gene3D" id="2.70.50.70">
    <property type="match status" value="1"/>
</dbReference>
<feature type="domain" description="Auxiliary Activity family 9 catalytic" evidence="17">
    <location>
        <begin position="17"/>
        <end position="221"/>
    </location>
</feature>
<evidence type="ECO:0000256" key="15">
    <source>
        <dbReference type="RuleBase" id="RU368122"/>
    </source>
</evidence>
<evidence type="ECO:0000256" key="8">
    <source>
        <dbReference type="ARBA" id="ARBA00023008"/>
    </source>
</evidence>
<evidence type="ECO:0000256" key="11">
    <source>
        <dbReference type="ARBA" id="ARBA00023277"/>
    </source>
</evidence>
<dbReference type="STRING" id="50376.A0A517KZU1"/>
<evidence type="ECO:0000256" key="14">
    <source>
        <dbReference type="ARBA" id="ARBA00045077"/>
    </source>
</evidence>
<dbReference type="GO" id="GO:0030248">
    <property type="term" value="F:cellulose binding"/>
    <property type="evidence" value="ECO:0007669"/>
    <property type="project" value="UniProtKB-UniRule"/>
</dbReference>
<dbReference type="AlphaFoldDB" id="A0A517KZU1"/>
<dbReference type="GO" id="GO:0008810">
    <property type="term" value="F:cellulase activity"/>
    <property type="evidence" value="ECO:0007669"/>
    <property type="project" value="UniProtKB-UniRule"/>
</dbReference>
<evidence type="ECO:0000256" key="7">
    <source>
        <dbReference type="ARBA" id="ARBA00023002"/>
    </source>
</evidence>
<organism evidence="18 19">
    <name type="scientific">Venturia effusa</name>
    <dbReference type="NCBI Taxonomy" id="50376"/>
    <lineage>
        <taxon>Eukaryota</taxon>
        <taxon>Fungi</taxon>
        <taxon>Dikarya</taxon>
        <taxon>Ascomycota</taxon>
        <taxon>Pezizomycotina</taxon>
        <taxon>Dothideomycetes</taxon>
        <taxon>Pleosporomycetidae</taxon>
        <taxon>Venturiales</taxon>
        <taxon>Venturiaceae</taxon>
        <taxon>Venturia</taxon>
    </lineage>
</organism>
<evidence type="ECO:0000256" key="1">
    <source>
        <dbReference type="ARBA" id="ARBA00001973"/>
    </source>
</evidence>
<keyword evidence="3 15" id="KW-0964">Secreted</keyword>
<keyword evidence="7" id="KW-0560">Oxidoreductase</keyword>
<keyword evidence="10 15" id="KW-1015">Disulfide bond</keyword>
<evidence type="ECO:0000256" key="12">
    <source>
        <dbReference type="ARBA" id="ARBA00023326"/>
    </source>
</evidence>
<keyword evidence="11 15" id="KW-0119">Carbohydrate metabolism</keyword>
<dbReference type="GO" id="GO:0005576">
    <property type="term" value="C:extracellular region"/>
    <property type="evidence" value="ECO:0007669"/>
    <property type="project" value="UniProtKB-SubCell"/>
</dbReference>
<evidence type="ECO:0000256" key="6">
    <source>
        <dbReference type="ARBA" id="ARBA00023001"/>
    </source>
</evidence>
<protein>
    <recommendedName>
        <fullName evidence="15">AA9 family lytic polysaccharide monooxygenase</fullName>
        <ecNumber evidence="15">1.14.99.56</ecNumber>
    </recommendedName>
    <alternativeName>
        <fullName evidence="15">Endo-beta-1,4-glucanase</fullName>
    </alternativeName>
    <alternativeName>
        <fullName evidence="15">Glycosyl hydrolase 61 family protein</fullName>
    </alternativeName>
</protein>
<evidence type="ECO:0000256" key="4">
    <source>
        <dbReference type="ARBA" id="ARBA00022723"/>
    </source>
</evidence>
<comment type="cofactor">
    <cofactor evidence="1">
        <name>Cu(2+)</name>
        <dbReference type="ChEBI" id="CHEBI:29036"/>
    </cofactor>
</comment>
<keyword evidence="19" id="KW-1185">Reference proteome</keyword>
<dbReference type="GO" id="GO:0046872">
    <property type="term" value="F:metal ion binding"/>
    <property type="evidence" value="ECO:0007669"/>
    <property type="project" value="UniProtKB-KW"/>
</dbReference>
<dbReference type="EC" id="1.14.99.56" evidence="15"/>
<evidence type="ECO:0000256" key="3">
    <source>
        <dbReference type="ARBA" id="ARBA00022525"/>
    </source>
</evidence>
<feature type="chain" id="PRO_5022207970" description="AA9 family lytic polysaccharide monooxygenase" evidence="16">
    <location>
        <begin position="17"/>
        <end position="221"/>
    </location>
</feature>
<dbReference type="PANTHER" id="PTHR33353">
    <property type="entry name" value="PUTATIVE (AFU_ORTHOLOGUE AFUA_1G12560)-RELATED"/>
    <property type="match status" value="1"/>
</dbReference>
<evidence type="ECO:0000256" key="10">
    <source>
        <dbReference type="ARBA" id="ARBA00023157"/>
    </source>
</evidence>
<name>A0A517KZU1_9PEZI</name>
<sequence>MRFFHTFCLLNTAVSAHTIFQKLYINGESPGQLVGIRAPSFNGPVLNVTSDEVICNGGPNPLVKISREIINTTAGDEVTAEWHHTLDGGIPGDAAEPVDPTHVGPTMAYLAKVDDARTENVTGLEWFKIFQDGMDSEHKWGVTRLVENKGKFSFKIPACIQAGQYLLRVELIALHGAAVYPGAQLYMECAQLNIAGGGDKQPETVSFPGAYSPTDPGITIN</sequence>
<comment type="domain">
    <text evidence="15">Has a modular structure: an endo-beta-1,4-glucanase catalytic module at the N-terminus, a linker rich in serines and threonines, and a C-terminal carbohydrate-binding module (CBM).</text>
</comment>
<dbReference type="InterPro" id="IPR049892">
    <property type="entry name" value="AA9"/>
</dbReference>
<dbReference type="InterPro" id="IPR005103">
    <property type="entry name" value="AA9_LPMO"/>
</dbReference>
<proteinExistence type="inferred from homology"/>
<dbReference type="GO" id="GO:0030245">
    <property type="term" value="P:cellulose catabolic process"/>
    <property type="evidence" value="ECO:0007669"/>
    <property type="project" value="UniProtKB-UniRule"/>
</dbReference>
<keyword evidence="5 16" id="KW-0732">Signal</keyword>
<reference evidence="18 19" key="1">
    <citation type="submission" date="2019-07" db="EMBL/GenBank/DDBJ databases">
        <title>Finished genome of Venturia effusa.</title>
        <authorList>
            <person name="Young C.A."/>
            <person name="Cox M.P."/>
            <person name="Ganley A.R.D."/>
            <person name="David W.J."/>
        </authorList>
    </citation>
    <scope>NUCLEOTIDE SEQUENCE [LARGE SCALE GENOMIC DNA]</scope>
    <source>
        <strain evidence="19">albino</strain>
    </source>
</reference>